<dbReference type="Gene3D" id="1.25.40.10">
    <property type="entry name" value="Tetratricopeptide repeat domain"/>
    <property type="match status" value="1"/>
</dbReference>
<dbReference type="PROSITE" id="PS50293">
    <property type="entry name" value="TPR_REGION"/>
    <property type="match status" value="1"/>
</dbReference>
<dbReference type="PANTHER" id="PTHR46512:SF9">
    <property type="entry name" value="PEPTIDYLPROLYL ISOMERASE"/>
    <property type="match status" value="1"/>
</dbReference>
<feature type="region of interest" description="Disordered" evidence="9">
    <location>
        <begin position="1"/>
        <end position="23"/>
    </location>
</feature>
<dbReference type="SUPFAM" id="SSF48452">
    <property type="entry name" value="TPR-like"/>
    <property type="match status" value="1"/>
</dbReference>
<evidence type="ECO:0000256" key="7">
    <source>
        <dbReference type="PROSITE-ProRule" id="PRU00277"/>
    </source>
</evidence>
<accession>A0ABM0JDA5</accession>
<feature type="domain" description="PPIase FKBP-type" evidence="10">
    <location>
        <begin position="45"/>
        <end position="133"/>
    </location>
</feature>
<evidence type="ECO:0000313" key="11">
    <source>
        <dbReference type="Proteomes" id="UP000694888"/>
    </source>
</evidence>
<dbReference type="Proteomes" id="UP000694888">
    <property type="component" value="Unplaced"/>
</dbReference>
<dbReference type="Pfam" id="PF00515">
    <property type="entry name" value="TPR_1"/>
    <property type="match status" value="1"/>
</dbReference>
<sequence>MAASEATPMEIEKPVNGVDLSEGQDGGIIKEILREGEGDERPAKGDRVVVHYVGTLLDGSKFDSSRDRGDTFTFNLGKGQVIKGWDVGVASMRKGELARLTCKADFAYGAAGSPPKIPPNATLVFEVELFSWQGEDVSPGKDGGIIRSTLAEGSGFQSPNDYASVTASFSVKLNGKVLLNESSVNFTLGESDDPKITKGLEAAIKKMKLKEKSRFTMAPQYCYGKEGNKELDIPGDATLVYEVELVSFEKAKAVYEMENAEKLEQAEIRKAKGTDFFKKGLTEKALANYNTILDYLDSESTLDGEEKTRRDALVLAARLNLAACQLKLGDNPSVIEHCNEALEIQKDSAKAYFRRAQAHQNRKDFDLAIEDYQEVIALEPNNKAAKNQMIVCKKEQQAAYQKEKKLYANMFSKVSQPDSKKSDTAENTSVFRDGIGEWNNDMAAGMMPLDQEVAAFGDVMPISPGNNNGLNHRV</sequence>
<dbReference type="InterPro" id="IPR050754">
    <property type="entry name" value="FKBP4/5/8-like"/>
</dbReference>
<keyword evidence="11" id="KW-1185">Reference proteome</keyword>
<dbReference type="PANTHER" id="PTHR46512">
    <property type="entry name" value="PEPTIDYLPROLYL ISOMERASE"/>
    <property type="match status" value="1"/>
</dbReference>
<dbReference type="GeneID" id="101845379"/>
<keyword evidence="4 8" id="KW-0802">TPR repeat</keyword>
<dbReference type="SMART" id="SM00028">
    <property type="entry name" value="TPR"/>
    <property type="match status" value="3"/>
</dbReference>
<comment type="catalytic activity">
    <reaction evidence="1 7">
        <text>[protein]-peptidylproline (omega=180) = [protein]-peptidylproline (omega=0)</text>
        <dbReference type="Rhea" id="RHEA:16237"/>
        <dbReference type="Rhea" id="RHEA-COMP:10747"/>
        <dbReference type="Rhea" id="RHEA-COMP:10748"/>
        <dbReference type="ChEBI" id="CHEBI:83833"/>
        <dbReference type="ChEBI" id="CHEBI:83834"/>
        <dbReference type="EC" id="5.2.1.8"/>
    </reaction>
</comment>
<evidence type="ECO:0000256" key="1">
    <source>
        <dbReference type="ARBA" id="ARBA00000971"/>
    </source>
</evidence>
<evidence type="ECO:0000256" key="8">
    <source>
        <dbReference type="PROSITE-ProRule" id="PRU00339"/>
    </source>
</evidence>
<evidence type="ECO:0000259" key="10">
    <source>
        <dbReference type="PROSITE" id="PS50059"/>
    </source>
</evidence>
<evidence type="ECO:0000256" key="9">
    <source>
        <dbReference type="SAM" id="MobiDB-lite"/>
    </source>
</evidence>
<name>A0ABM0JDA5_APLCA</name>
<keyword evidence="6 7" id="KW-0413">Isomerase</keyword>
<dbReference type="Gene3D" id="3.10.50.40">
    <property type="match status" value="2"/>
</dbReference>
<proteinExistence type="predicted"/>
<organism evidence="11 12">
    <name type="scientific">Aplysia californica</name>
    <name type="common">California sea hare</name>
    <dbReference type="NCBI Taxonomy" id="6500"/>
    <lineage>
        <taxon>Eukaryota</taxon>
        <taxon>Metazoa</taxon>
        <taxon>Spiralia</taxon>
        <taxon>Lophotrochozoa</taxon>
        <taxon>Mollusca</taxon>
        <taxon>Gastropoda</taxon>
        <taxon>Heterobranchia</taxon>
        <taxon>Euthyneura</taxon>
        <taxon>Tectipleura</taxon>
        <taxon>Aplysiida</taxon>
        <taxon>Aplysioidea</taxon>
        <taxon>Aplysiidae</taxon>
        <taxon>Aplysia</taxon>
    </lineage>
</organism>
<dbReference type="GO" id="GO:0016853">
    <property type="term" value="F:isomerase activity"/>
    <property type="evidence" value="ECO:0007669"/>
    <property type="project" value="UniProtKB-KW"/>
</dbReference>
<evidence type="ECO:0000256" key="6">
    <source>
        <dbReference type="ARBA" id="ARBA00023235"/>
    </source>
</evidence>
<feature type="domain" description="PPIase FKBP-type" evidence="10">
    <location>
        <begin position="162"/>
        <end position="249"/>
    </location>
</feature>
<dbReference type="PROSITE" id="PS50059">
    <property type="entry name" value="FKBP_PPIASE"/>
    <property type="match status" value="2"/>
</dbReference>
<gene>
    <name evidence="12" type="primary">LOC101845379</name>
</gene>
<dbReference type="RefSeq" id="XP_005091066.1">
    <property type="nucleotide sequence ID" value="XM_005091009.3"/>
</dbReference>
<dbReference type="PROSITE" id="PS50005">
    <property type="entry name" value="TPR"/>
    <property type="match status" value="1"/>
</dbReference>
<evidence type="ECO:0000256" key="3">
    <source>
        <dbReference type="ARBA" id="ARBA00022737"/>
    </source>
</evidence>
<protein>
    <recommendedName>
        <fullName evidence="2 7">peptidylprolyl isomerase</fullName>
        <ecNumber evidence="2 7">5.2.1.8</ecNumber>
    </recommendedName>
</protein>
<dbReference type="InterPro" id="IPR001179">
    <property type="entry name" value="PPIase_FKBP_dom"/>
</dbReference>
<dbReference type="EC" id="5.2.1.8" evidence="2 7"/>
<feature type="repeat" description="TPR" evidence="8">
    <location>
        <begin position="349"/>
        <end position="382"/>
    </location>
</feature>
<dbReference type="Pfam" id="PF00254">
    <property type="entry name" value="FKBP_C"/>
    <property type="match status" value="2"/>
</dbReference>
<evidence type="ECO:0000256" key="4">
    <source>
        <dbReference type="ARBA" id="ARBA00022803"/>
    </source>
</evidence>
<dbReference type="InterPro" id="IPR019734">
    <property type="entry name" value="TPR_rpt"/>
</dbReference>
<keyword evidence="3" id="KW-0677">Repeat</keyword>
<dbReference type="InterPro" id="IPR011990">
    <property type="entry name" value="TPR-like_helical_dom_sf"/>
</dbReference>
<reference evidence="12" key="1">
    <citation type="submission" date="2025-08" db="UniProtKB">
        <authorList>
            <consortium name="RefSeq"/>
        </authorList>
    </citation>
    <scope>IDENTIFICATION</scope>
</reference>
<keyword evidence="5 7" id="KW-0697">Rotamase</keyword>
<evidence type="ECO:0000256" key="5">
    <source>
        <dbReference type="ARBA" id="ARBA00023110"/>
    </source>
</evidence>
<dbReference type="InterPro" id="IPR046357">
    <property type="entry name" value="PPIase_dom_sf"/>
</dbReference>
<evidence type="ECO:0000256" key="2">
    <source>
        <dbReference type="ARBA" id="ARBA00013194"/>
    </source>
</evidence>
<evidence type="ECO:0000313" key="12">
    <source>
        <dbReference type="RefSeq" id="XP_005091066.1"/>
    </source>
</evidence>
<dbReference type="SUPFAM" id="SSF54534">
    <property type="entry name" value="FKBP-like"/>
    <property type="match status" value="2"/>
</dbReference>